<evidence type="ECO:0000256" key="13">
    <source>
        <dbReference type="PIRNR" id="PIRNR004930"/>
    </source>
</evidence>
<dbReference type="InterPro" id="IPR038385">
    <property type="entry name" value="Sua5/YwlC_C"/>
</dbReference>
<dbReference type="GO" id="GO:0005524">
    <property type="term" value="F:ATP binding"/>
    <property type="evidence" value="ECO:0007669"/>
    <property type="project" value="UniProtKB-UniRule"/>
</dbReference>
<feature type="binding site" evidence="14">
    <location>
        <position position="142"/>
    </location>
    <ligand>
        <name>L-threonine</name>
        <dbReference type="ChEBI" id="CHEBI:57926"/>
    </ligand>
</feature>
<evidence type="ECO:0000256" key="5">
    <source>
        <dbReference type="ARBA" id="ARBA00022490"/>
    </source>
</evidence>
<comment type="function">
    <text evidence="13">Required for the formation of a threonylcarbamoyl group on adenosine at position 37 (t(6)A37) in tRNAs that read codons beginning with adenine.</text>
</comment>
<dbReference type="GO" id="GO:0000049">
    <property type="term" value="F:tRNA binding"/>
    <property type="evidence" value="ECO:0007669"/>
    <property type="project" value="TreeGrafter"/>
</dbReference>
<dbReference type="NCBIfam" id="TIGR00057">
    <property type="entry name" value="L-threonylcarbamoyladenylate synthase"/>
    <property type="match status" value="1"/>
</dbReference>
<keyword evidence="6 13" id="KW-0808">Transferase</keyword>
<dbReference type="InterPro" id="IPR005145">
    <property type="entry name" value="Sua5_C"/>
</dbReference>
<comment type="similarity">
    <text evidence="2 13">Belongs to the SUA5 family.</text>
</comment>
<evidence type="ECO:0000256" key="2">
    <source>
        <dbReference type="ARBA" id="ARBA00007663"/>
    </source>
</evidence>
<feature type="binding site" evidence="14">
    <location>
        <position position="182"/>
    </location>
    <ligand>
        <name>L-threonine</name>
        <dbReference type="ChEBI" id="CHEBI:57926"/>
    </ligand>
</feature>
<gene>
    <name evidence="16" type="ORF">TM35_000242170</name>
</gene>
<feature type="domain" description="YrdC-like" evidence="15">
    <location>
        <begin position="7"/>
        <end position="201"/>
    </location>
</feature>
<dbReference type="VEuPathDB" id="TriTrypDB:TM35_000242170"/>
<dbReference type="PANTHER" id="PTHR17490">
    <property type="entry name" value="SUA5"/>
    <property type="match status" value="1"/>
</dbReference>
<dbReference type="OrthoDB" id="412787at2759"/>
<proteinExistence type="inferred from homology"/>
<evidence type="ECO:0000256" key="10">
    <source>
        <dbReference type="ARBA" id="ARBA00022840"/>
    </source>
</evidence>
<keyword evidence="9 13" id="KW-0547">Nucleotide-binding</keyword>
<feature type="binding site" evidence="14">
    <location>
        <position position="197"/>
    </location>
    <ligand>
        <name>ATP</name>
        <dbReference type="ChEBI" id="CHEBI:30616"/>
    </ligand>
</feature>
<comment type="subcellular location">
    <subcellularLocation>
        <location evidence="1 13">Cytoplasm</location>
    </subcellularLocation>
</comment>
<dbReference type="GO" id="GO:0003725">
    <property type="term" value="F:double-stranded RNA binding"/>
    <property type="evidence" value="ECO:0007669"/>
    <property type="project" value="UniProtKB-UniRule"/>
</dbReference>
<evidence type="ECO:0000256" key="3">
    <source>
        <dbReference type="ARBA" id="ARBA00012584"/>
    </source>
</evidence>
<feature type="binding site" evidence="14">
    <location>
        <position position="244"/>
    </location>
    <ligand>
        <name>ATP</name>
        <dbReference type="ChEBI" id="CHEBI:30616"/>
    </ligand>
</feature>
<dbReference type="Gene3D" id="3.40.50.11030">
    <property type="entry name" value="Threonylcarbamoyl-AMP synthase, C-terminal domain"/>
    <property type="match status" value="1"/>
</dbReference>
<keyword evidence="17" id="KW-1185">Reference proteome</keyword>
<feature type="binding site" evidence="14">
    <location>
        <position position="29"/>
    </location>
    <ligand>
        <name>L-threonine</name>
        <dbReference type="ChEBI" id="CHEBI:57926"/>
    </ligand>
</feature>
<evidence type="ECO:0000313" key="17">
    <source>
        <dbReference type="Proteomes" id="UP000192257"/>
    </source>
</evidence>
<feature type="binding site" evidence="14">
    <location>
        <position position="120"/>
    </location>
    <ligand>
        <name>L-threonine</name>
        <dbReference type="ChEBI" id="CHEBI:57926"/>
    </ligand>
</feature>
<feature type="binding site" evidence="14">
    <location>
        <position position="150"/>
    </location>
    <ligand>
        <name>ATP</name>
        <dbReference type="ChEBI" id="CHEBI:30616"/>
    </ligand>
</feature>
<organism evidence="16 17">
    <name type="scientific">Trypanosoma theileri</name>
    <dbReference type="NCBI Taxonomy" id="67003"/>
    <lineage>
        <taxon>Eukaryota</taxon>
        <taxon>Discoba</taxon>
        <taxon>Euglenozoa</taxon>
        <taxon>Kinetoplastea</taxon>
        <taxon>Metakinetoplastina</taxon>
        <taxon>Trypanosomatida</taxon>
        <taxon>Trypanosomatidae</taxon>
        <taxon>Trypanosoma</taxon>
    </lineage>
</organism>
<name>A0A1X0NQV4_9TRYP</name>
<dbReference type="GO" id="GO:0061710">
    <property type="term" value="F:L-threonylcarbamoyladenylate synthase"/>
    <property type="evidence" value="ECO:0007669"/>
    <property type="project" value="UniProtKB-EC"/>
</dbReference>
<evidence type="ECO:0000313" key="16">
    <source>
        <dbReference type="EMBL" id="ORC87067.1"/>
    </source>
</evidence>
<dbReference type="STRING" id="67003.A0A1X0NQV4"/>
<keyword evidence="7 13" id="KW-0819">tRNA processing</keyword>
<dbReference type="InterPro" id="IPR050156">
    <property type="entry name" value="TC-AMP_synthase_SUA5"/>
</dbReference>
<dbReference type="Pfam" id="PF03481">
    <property type="entry name" value="Sua5_C"/>
    <property type="match status" value="1"/>
</dbReference>
<comment type="caution">
    <text evidence="16">The sequence shown here is derived from an EMBL/GenBank/DDBJ whole genome shotgun (WGS) entry which is preliminary data.</text>
</comment>
<evidence type="ECO:0000256" key="7">
    <source>
        <dbReference type="ARBA" id="ARBA00022694"/>
    </source>
</evidence>
<dbReference type="GO" id="GO:0005737">
    <property type="term" value="C:cytoplasm"/>
    <property type="evidence" value="ECO:0007669"/>
    <property type="project" value="UniProtKB-SubCell"/>
</dbReference>
<sequence>MAKIISASCLDAAAEALKCGNLVALPTETVYGLGGNALNEESVKKIFAVKGRPLTDPLICHVSSMEKALELWDVNSDPKSLELVKCLGEAIWPGPLTIVFKANPSLPNAVSGGSGFVGVRIPCHPIALQLLKLVDFPVAAPSANTFGHVSPTTAEHVFGDLGEKDSSLLIIDGGHCDIGIESTVVKVNNIESVEILRRGKVSLTDVQKAINNKFTPTITIRDTRSRHLSSEVAMDGPGQLLTHYSPSVPSRLLTPSSLTTGVPQNLEKIYVQLSLNSSDTKEIPLRKTVIIDFGGHLRDFHEGCLAYRDLSSQAEVREACFAVFEALRWSETVLGAKMVLFPLISEWPHAVTEVELLEAVEDRLFRAASGQIAYMRVCD</sequence>
<evidence type="ECO:0000256" key="1">
    <source>
        <dbReference type="ARBA" id="ARBA00004496"/>
    </source>
</evidence>
<dbReference type="EC" id="2.7.7.87" evidence="3 13"/>
<dbReference type="AlphaFoldDB" id="A0A1X0NQV4"/>
<evidence type="ECO:0000256" key="8">
    <source>
        <dbReference type="ARBA" id="ARBA00022695"/>
    </source>
</evidence>
<protein>
    <recommendedName>
        <fullName evidence="4 13">Threonylcarbamoyl-AMP synthase</fullName>
        <shortName evidence="13">TC-AMP synthase</shortName>
        <ecNumber evidence="3 13">2.7.7.87</ecNumber>
    </recommendedName>
    <alternativeName>
        <fullName evidence="11 13">L-threonylcarbamoyladenylate synthase</fullName>
    </alternativeName>
</protein>
<keyword evidence="8 13" id="KW-0548">Nucleotidyltransferase</keyword>
<keyword evidence="10 13" id="KW-0067">ATP-binding</keyword>
<feature type="binding site" evidence="14">
    <location>
        <position position="140"/>
    </location>
    <ligand>
        <name>L-threonine</name>
        <dbReference type="ChEBI" id="CHEBI:57926"/>
    </ligand>
</feature>
<dbReference type="PANTHER" id="PTHR17490:SF16">
    <property type="entry name" value="THREONYLCARBAMOYL-AMP SYNTHASE"/>
    <property type="match status" value="1"/>
</dbReference>
<dbReference type="GO" id="GO:0008033">
    <property type="term" value="P:tRNA processing"/>
    <property type="evidence" value="ECO:0007669"/>
    <property type="project" value="UniProtKB-KW"/>
</dbReference>
<dbReference type="PIRSF" id="PIRSF004930">
    <property type="entry name" value="Tln_factor_SUA5"/>
    <property type="match status" value="1"/>
</dbReference>
<feature type="binding site" evidence="14">
    <location>
        <position position="52"/>
    </location>
    <ligand>
        <name>ATP</name>
        <dbReference type="ChEBI" id="CHEBI:30616"/>
    </ligand>
</feature>
<dbReference type="RefSeq" id="XP_028881133.1">
    <property type="nucleotide sequence ID" value="XM_029027629.1"/>
</dbReference>
<feature type="binding site" evidence="14">
    <location>
        <position position="61"/>
    </location>
    <ligand>
        <name>L-threonine</name>
        <dbReference type="ChEBI" id="CHEBI:57926"/>
    </ligand>
</feature>
<dbReference type="Gene3D" id="3.90.870.10">
    <property type="entry name" value="DHBP synthase"/>
    <property type="match status" value="1"/>
</dbReference>
<dbReference type="GeneID" id="39987409"/>
<accession>A0A1X0NQV4</accession>
<evidence type="ECO:0000256" key="4">
    <source>
        <dbReference type="ARBA" id="ARBA00015492"/>
    </source>
</evidence>
<dbReference type="SUPFAM" id="SSF55821">
    <property type="entry name" value="YrdC/RibB"/>
    <property type="match status" value="1"/>
</dbReference>
<dbReference type="InterPro" id="IPR006070">
    <property type="entry name" value="Sua5-like_dom"/>
</dbReference>
<evidence type="ECO:0000259" key="15">
    <source>
        <dbReference type="PROSITE" id="PS51163"/>
    </source>
</evidence>
<reference evidence="16 17" key="1">
    <citation type="submission" date="2017-03" db="EMBL/GenBank/DDBJ databases">
        <title>An alternative strategy for trypanosome survival in the mammalian bloodstream revealed through genome and transcriptome analysis of the ubiquitous bovine parasite Trypanosoma (Megatrypanum) theileri.</title>
        <authorList>
            <person name="Kelly S."/>
            <person name="Ivens A."/>
            <person name="Mott A."/>
            <person name="O'Neill E."/>
            <person name="Emms D."/>
            <person name="Macleod O."/>
            <person name="Voorheis P."/>
            <person name="Matthews J."/>
            <person name="Matthews K."/>
            <person name="Carrington M."/>
        </authorList>
    </citation>
    <scope>NUCLEOTIDE SEQUENCE [LARGE SCALE GENOMIC DNA]</scope>
    <source>
        <strain evidence="16">Edinburgh</strain>
    </source>
</reference>
<evidence type="ECO:0000256" key="9">
    <source>
        <dbReference type="ARBA" id="ARBA00022741"/>
    </source>
</evidence>
<evidence type="ECO:0000256" key="14">
    <source>
        <dbReference type="PIRSR" id="PIRSR004930-1"/>
    </source>
</evidence>
<evidence type="ECO:0000256" key="11">
    <source>
        <dbReference type="ARBA" id="ARBA00029774"/>
    </source>
</evidence>
<evidence type="ECO:0000256" key="12">
    <source>
        <dbReference type="ARBA" id="ARBA00048366"/>
    </source>
</evidence>
<comment type="catalytic activity">
    <reaction evidence="12 13">
        <text>L-threonine + hydrogencarbonate + ATP = L-threonylcarbamoyladenylate + diphosphate + H2O</text>
        <dbReference type="Rhea" id="RHEA:36407"/>
        <dbReference type="ChEBI" id="CHEBI:15377"/>
        <dbReference type="ChEBI" id="CHEBI:17544"/>
        <dbReference type="ChEBI" id="CHEBI:30616"/>
        <dbReference type="ChEBI" id="CHEBI:33019"/>
        <dbReference type="ChEBI" id="CHEBI:57926"/>
        <dbReference type="ChEBI" id="CHEBI:73682"/>
        <dbReference type="EC" id="2.7.7.87"/>
    </reaction>
</comment>
<dbReference type="EMBL" id="NBCO01000024">
    <property type="protein sequence ID" value="ORC87067.1"/>
    <property type="molecule type" value="Genomic_DNA"/>
</dbReference>
<dbReference type="Proteomes" id="UP000192257">
    <property type="component" value="Unassembled WGS sequence"/>
</dbReference>
<evidence type="ECO:0000256" key="6">
    <source>
        <dbReference type="ARBA" id="ARBA00022679"/>
    </source>
</evidence>
<dbReference type="PROSITE" id="PS51163">
    <property type="entry name" value="YRDC"/>
    <property type="match status" value="1"/>
</dbReference>
<dbReference type="FunFam" id="3.90.870.10:FF:000009">
    <property type="entry name" value="Threonylcarbamoyl-AMP synthase, putative"/>
    <property type="match status" value="1"/>
</dbReference>
<dbReference type="InterPro" id="IPR010923">
    <property type="entry name" value="T(6)A37_SUA5"/>
</dbReference>
<dbReference type="GO" id="GO:0006450">
    <property type="term" value="P:regulation of translational fidelity"/>
    <property type="evidence" value="ECO:0007669"/>
    <property type="project" value="TreeGrafter"/>
</dbReference>
<dbReference type="Pfam" id="PF01300">
    <property type="entry name" value="Sua5_yciO_yrdC"/>
    <property type="match status" value="1"/>
</dbReference>
<dbReference type="InterPro" id="IPR017945">
    <property type="entry name" value="DHBP_synth_RibB-like_a/b_dom"/>
</dbReference>
<keyword evidence="5 13" id="KW-0963">Cytoplasm</keyword>